<reference evidence="11" key="1">
    <citation type="submission" date="2022-10" db="EMBL/GenBank/DDBJ databases">
        <title>Genome assembly of Pristionchus species.</title>
        <authorList>
            <person name="Yoshida K."/>
            <person name="Sommer R.J."/>
        </authorList>
    </citation>
    <scope>NUCLEOTIDE SEQUENCE [LARGE SCALE GENOMIC DNA]</scope>
    <source>
        <strain evidence="11">RS5460</strain>
    </source>
</reference>
<evidence type="ECO:0000259" key="9">
    <source>
        <dbReference type="PROSITE" id="PS51194"/>
    </source>
</evidence>
<dbReference type="Pfam" id="PF00271">
    <property type="entry name" value="Helicase_C"/>
    <property type="match status" value="1"/>
</dbReference>
<dbReference type="PROSITE" id="PS51192">
    <property type="entry name" value="HELICASE_ATP_BIND_1"/>
    <property type="match status" value="1"/>
</dbReference>
<dbReference type="FunFam" id="3.40.50.300:FF:000008">
    <property type="entry name" value="ATP-dependent RNA helicase RhlB"/>
    <property type="match status" value="1"/>
</dbReference>
<evidence type="ECO:0000256" key="5">
    <source>
        <dbReference type="ARBA" id="ARBA00022840"/>
    </source>
</evidence>
<dbReference type="EMBL" id="BTRK01000004">
    <property type="protein sequence ID" value="GMR48687.1"/>
    <property type="molecule type" value="Genomic_DNA"/>
</dbReference>
<organism evidence="10 11">
    <name type="scientific">Pristionchus mayeri</name>
    <dbReference type="NCBI Taxonomy" id="1317129"/>
    <lineage>
        <taxon>Eukaryota</taxon>
        <taxon>Metazoa</taxon>
        <taxon>Ecdysozoa</taxon>
        <taxon>Nematoda</taxon>
        <taxon>Chromadorea</taxon>
        <taxon>Rhabditida</taxon>
        <taxon>Rhabditina</taxon>
        <taxon>Diplogasteromorpha</taxon>
        <taxon>Diplogasteroidea</taxon>
        <taxon>Neodiplogasteridae</taxon>
        <taxon>Pristionchus</taxon>
    </lineage>
</organism>
<evidence type="ECO:0000256" key="3">
    <source>
        <dbReference type="ARBA" id="ARBA00022801"/>
    </source>
</evidence>
<keyword evidence="5 6" id="KW-0067">ATP-binding</keyword>
<evidence type="ECO:0000256" key="4">
    <source>
        <dbReference type="ARBA" id="ARBA00022806"/>
    </source>
</evidence>
<dbReference type="GO" id="GO:0003724">
    <property type="term" value="F:RNA helicase activity"/>
    <property type="evidence" value="ECO:0007669"/>
    <property type="project" value="UniProtKB-EC"/>
</dbReference>
<dbReference type="InterPro" id="IPR001650">
    <property type="entry name" value="Helicase_C-like"/>
</dbReference>
<dbReference type="GO" id="GO:0016787">
    <property type="term" value="F:hydrolase activity"/>
    <property type="evidence" value="ECO:0007669"/>
    <property type="project" value="UniProtKB-KW"/>
</dbReference>
<dbReference type="InterPro" id="IPR014001">
    <property type="entry name" value="Helicase_ATP-bd"/>
</dbReference>
<proteinExistence type="inferred from homology"/>
<comment type="caution">
    <text evidence="10">The sequence shown here is derived from an EMBL/GenBank/DDBJ whole genome shotgun (WGS) entry which is preliminary data.</text>
</comment>
<keyword evidence="2 6" id="KW-0547">Nucleotide-binding</keyword>
<feature type="domain" description="Helicase ATP-binding" evidence="8">
    <location>
        <begin position="130"/>
        <end position="308"/>
    </location>
</feature>
<evidence type="ECO:0000259" key="8">
    <source>
        <dbReference type="PROSITE" id="PS51192"/>
    </source>
</evidence>
<dbReference type="PROSITE" id="PS51194">
    <property type="entry name" value="HELICASE_CTER"/>
    <property type="match status" value="1"/>
</dbReference>
<protein>
    <recommendedName>
        <fullName evidence="1">RNA helicase</fullName>
        <ecNumber evidence="1">3.6.4.13</ecNumber>
    </recommendedName>
</protein>
<gene>
    <name evidence="10" type="ORF">PMAYCL1PPCAC_18882</name>
</gene>
<dbReference type="InterPro" id="IPR027417">
    <property type="entry name" value="P-loop_NTPase"/>
</dbReference>
<evidence type="ECO:0000313" key="11">
    <source>
        <dbReference type="Proteomes" id="UP001328107"/>
    </source>
</evidence>
<evidence type="ECO:0000256" key="2">
    <source>
        <dbReference type="ARBA" id="ARBA00022741"/>
    </source>
</evidence>
<sequence>RISMLSWGEAFRKSQQMSDGTPRADSFAFPNVEAAVAARKRDDRFDGCKEIQRQLFFPGPLTRQYSSEEVQKLRASMKDLQVYPCDEENPCEIPAPFVSFEEAFHNKPDLLAEIAKAGLRTPSPVQCQVWPCLLNGIDTVGVSQTGSGKTLAFLIPAFLHLDEQLKLYGPGEKQPCPSVLVLTPTRELAQQIKREVDKYSYNGYKSVCIYGGGSRSGQIDECVKGVHIIIATPGRLGDLACEGVIRLNTVSYAVLDEADRMLDMGFEPSIKKIMFDIRPDRLVCLTSATWPPGVRALARRYTKSAAMCVVGTLDLTACNTVTQYVEAHDGAEEKKKRLIEIVHYLNQAHAGNYKMIVFVSAKVMADDLSSDLCIAGINSQAMHGSRSQQDRENVLKCFVAGQVRILIATDLASRGIDVPDVTHVVNFDFPGEIEEYVHRIGRTGRAGRSGEAMSFMCRRDWDKAQKLIDIMSKNPSNEVPDWLEDMAQRYEAKKASGTLRPRQPFRRREREEKTMGY</sequence>
<dbReference type="SMART" id="SM00490">
    <property type="entry name" value="HELICc"/>
    <property type="match status" value="1"/>
</dbReference>
<dbReference type="SUPFAM" id="SSF52540">
    <property type="entry name" value="P-loop containing nucleoside triphosphate hydrolases"/>
    <property type="match status" value="1"/>
</dbReference>
<name>A0AAN5I1Q6_9BILA</name>
<dbReference type="Pfam" id="PF00270">
    <property type="entry name" value="DEAD"/>
    <property type="match status" value="1"/>
</dbReference>
<feature type="compositionally biased region" description="Basic and acidic residues" evidence="7">
    <location>
        <begin position="506"/>
        <end position="517"/>
    </location>
</feature>
<keyword evidence="4 6" id="KW-0347">Helicase</keyword>
<dbReference type="GO" id="GO:0043186">
    <property type="term" value="C:P granule"/>
    <property type="evidence" value="ECO:0007669"/>
    <property type="project" value="UniProtKB-ARBA"/>
</dbReference>
<dbReference type="InterPro" id="IPR011545">
    <property type="entry name" value="DEAD/DEAH_box_helicase_dom"/>
</dbReference>
<evidence type="ECO:0000256" key="7">
    <source>
        <dbReference type="SAM" id="MobiDB-lite"/>
    </source>
</evidence>
<keyword evidence="3 6" id="KW-0378">Hydrolase</keyword>
<feature type="region of interest" description="Disordered" evidence="7">
    <location>
        <begin position="493"/>
        <end position="517"/>
    </location>
</feature>
<dbReference type="PROSITE" id="PS00039">
    <property type="entry name" value="DEAD_ATP_HELICASE"/>
    <property type="match status" value="1"/>
</dbReference>
<evidence type="ECO:0000313" key="10">
    <source>
        <dbReference type="EMBL" id="GMR48687.1"/>
    </source>
</evidence>
<evidence type="ECO:0000256" key="1">
    <source>
        <dbReference type="ARBA" id="ARBA00012552"/>
    </source>
</evidence>
<evidence type="ECO:0000256" key="6">
    <source>
        <dbReference type="RuleBase" id="RU000492"/>
    </source>
</evidence>
<dbReference type="CDD" id="cd18787">
    <property type="entry name" value="SF2_C_DEAD"/>
    <property type="match status" value="1"/>
</dbReference>
<dbReference type="GO" id="GO:0005524">
    <property type="term" value="F:ATP binding"/>
    <property type="evidence" value="ECO:0007669"/>
    <property type="project" value="UniProtKB-KW"/>
</dbReference>
<feature type="domain" description="Helicase C-terminal" evidence="9">
    <location>
        <begin position="340"/>
        <end position="487"/>
    </location>
</feature>
<dbReference type="SMART" id="SM00487">
    <property type="entry name" value="DEXDc"/>
    <property type="match status" value="1"/>
</dbReference>
<feature type="non-terminal residue" evidence="10">
    <location>
        <position position="1"/>
    </location>
</feature>
<dbReference type="Proteomes" id="UP001328107">
    <property type="component" value="Unassembled WGS sequence"/>
</dbReference>
<accession>A0AAN5I1Q6</accession>
<dbReference type="Gene3D" id="3.40.50.300">
    <property type="entry name" value="P-loop containing nucleotide triphosphate hydrolases"/>
    <property type="match status" value="2"/>
</dbReference>
<dbReference type="PANTHER" id="PTHR47958">
    <property type="entry name" value="ATP-DEPENDENT RNA HELICASE DBP3"/>
    <property type="match status" value="1"/>
</dbReference>
<dbReference type="AlphaFoldDB" id="A0AAN5I1Q6"/>
<keyword evidence="11" id="KW-1185">Reference proteome</keyword>
<comment type="similarity">
    <text evidence="6">Belongs to the DEAD box helicase family.</text>
</comment>
<dbReference type="GO" id="GO:0003676">
    <property type="term" value="F:nucleic acid binding"/>
    <property type="evidence" value="ECO:0007669"/>
    <property type="project" value="InterPro"/>
</dbReference>
<dbReference type="InterPro" id="IPR000629">
    <property type="entry name" value="RNA-helicase_DEAD-box_CS"/>
</dbReference>
<dbReference type="EC" id="3.6.4.13" evidence="1"/>